<evidence type="ECO:0000256" key="3">
    <source>
        <dbReference type="ARBA" id="ARBA00022692"/>
    </source>
</evidence>
<keyword evidence="10" id="KW-1185">Reference proteome</keyword>
<reference evidence="9" key="1">
    <citation type="submission" date="2024-02" db="EMBL/GenBank/DDBJ databases">
        <authorList>
            <consortium name="ELIXIR-Norway"/>
            <consortium name="Elixir Norway"/>
        </authorList>
    </citation>
    <scope>NUCLEOTIDE SEQUENCE</scope>
</reference>
<evidence type="ECO:0000256" key="5">
    <source>
        <dbReference type="ARBA" id="ARBA00022989"/>
    </source>
</evidence>
<dbReference type="InterPro" id="IPR051824">
    <property type="entry name" value="LRR_Rcpt-Like_S/T_Kinase"/>
</dbReference>
<dbReference type="EMBL" id="OZ019905">
    <property type="protein sequence ID" value="CAK9202246.1"/>
    <property type="molecule type" value="Genomic_DNA"/>
</dbReference>
<comment type="subcellular location">
    <subcellularLocation>
        <location evidence="1">Membrane</location>
    </subcellularLocation>
</comment>
<organism evidence="9 10">
    <name type="scientific">Sphagnum troendelagicum</name>
    <dbReference type="NCBI Taxonomy" id="128251"/>
    <lineage>
        <taxon>Eukaryota</taxon>
        <taxon>Viridiplantae</taxon>
        <taxon>Streptophyta</taxon>
        <taxon>Embryophyta</taxon>
        <taxon>Bryophyta</taxon>
        <taxon>Sphagnophytina</taxon>
        <taxon>Sphagnopsida</taxon>
        <taxon>Sphagnales</taxon>
        <taxon>Sphagnaceae</taxon>
        <taxon>Sphagnum</taxon>
    </lineage>
</organism>
<evidence type="ECO:0000256" key="7">
    <source>
        <dbReference type="SAM" id="SignalP"/>
    </source>
</evidence>
<feature type="chain" id="PRO_5046729010" description="Protein kinase domain-containing protein" evidence="7">
    <location>
        <begin position="18"/>
        <end position="602"/>
    </location>
</feature>
<keyword evidence="6" id="KW-0472">Membrane</keyword>
<evidence type="ECO:0000313" key="9">
    <source>
        <dbReference type="EMBL" id="CAK9202246.1"/>
    </source>
</evidence>
<dbReference type="InterPro" id="IPR000719">
    <property type="entry name" value="Prot_kinase_dom"/>
</dbReference>
<dbReference type="Proteomes" id="UP001497512">
    <property type="component" value="Chromosome 13"/>
</dbReference>
<evidence type="ECO:0000256" key="2">
    <source>
        <dbReference type="ARBA" id="ARBA00022614"/>
    </source>
</evidence>
<evidence type="ECO:0000256" key="6">
    <source>
        <dbReference type="ARBA" id="ARBA00023136"/>
    </source>
</evidence>
<sequence length="602" mass="66888">MSRFFVVLLFAISSLLELPDDVRVAAATHQSDVAALQQILWAWKETPLLPQNWDMNGPMDPCGIQWVGVSCSAQSSITSLHLDNFGIVGHLPSALGDLVNLQYLNLSGNPQLRGLIPQEMGHLTNLVKIDLSHCNLSGTIPLHLHALTSLELMDLSQNSLSGRVPDFLVSLPKLTHLNLSYNQFDATLSTTQMHSSAKLLLASQEDAPSPAQPMQRSKTIWKIVIPVTTFLVISGLIGCVCALCQKWKDTLLNNPHSRPLFASTELFNAHQPPSSVLLYEDLKVATRNFHRKNKIGDGVFGAMYKARAGVLHDGMEVAIKQLSSKFRQDNQEFVKEVQLIATVQHPNIVRLLGCSLTSSTRYLVYEYVDNKSLAQALFEPVKGLKLEWTTRFNIALGTAQGLAHLHSKSESCMVHSDIKATHILLDEKLGPKIADFGLAQLLQNDAEKLHTFVDGTRGYVAPEYVLQGQLTPKADVFSYGIVLLELVTGRRNMDPKLQKQQQYLLSWVWELHEENQALELIDPEVKHTCDKKQAILLMRVALLCTQDAPNLRPTMSRIIGMLTRETPVTEVPMKPSILAIHTFNDKCSRATSTASLSPQEQI</sequence>
<feature type="signal peptide" evidence="7">
    <location>
        <begin position="1"/>
        <end position="17"/>
    </location>
</feature>
<protein>
    <recommendedName>
        <fullName evidence="8">Protein kinase domain-containing protein</fullName>
    </recommendedName>
</protein>
<dbReference type="Gene3D" id="3.80.10.10">
    <property type="entry name" value="Ribonuclease Inhibitor"/>
    <property type="match status" value="1"/>
</dbReference>
<dbReference type="InterPro" id="IPR013210">
    <property type="entry name" value="LRR_N_plant-typ"/>
</dbReference>
<dbReference type="Pfam" id="PF08263">
    <property type="entry name" value="LRRNT_2"/>
    <property type="match status" value="1"/>
</dbReference>
<dbReference type="InterPro" id="IPR011009">
    <property type="entry name" value="Kinase-like_dom_sf"/>
</dbReference>
<dbReference type="InterPro" id="IPR001611">
    <property type="entry name" value="Leu-rich_rpt"/>
</dbReference>
<gene>
    <name evidence="9" type="ORF">CSSPTR1EN2_LOCUS6311</name>
</gene>
<keyword evidence="7" id="KW-0732">Signal</keyword>
<dbReference type="PANTHER" id="PTHR48006">
    <property type="entry name" value="LEUCINE-RICH REPEAT-CONTAINING PROTEIN DDB_G0281931-RELATED"/>
    <property type="match status" value="1"/>
</dbReference>
<dbReference type="Pfam" id="PF13855">
    <property type="entry name" value="LRR_8"/>
    <property type="match status" value="2"/>
</dbReference>
<evidence type="ECO:0000313" key="10">
    <source>
        <dbReference type="Proteomes" id="UP001497512"/>
    </source>
</evidence>
<dbReference type="SUPFAM" id="SSF56112">
    <property type="entry name" value="Protein kinase-like (PK-like)"/>
    <property type="match status" value="1"/>
</dbReference>
<keyword evidence="3" id="KW-0812">Transmembrane</keyword>
<keyword evidence="5" id="KW-1133">Transmembrane helix</keyword>
<dbReference type="PROSITE" id="PS50011">
    <property type="entry name" value="PROTEIN_KINASE_DOM"/>
    <property type="match status" value="1"/>
</dbReference>
<keyword evidence="2" id="KW-0433">Leucine-rich repeat</keyword>
<evidence type="ECO:0000259" key="8">
    <source>
        <dbReference type="PROSITE" id="PS50011"/>
    </source>
</evidence>
<keyword evidence="4" id="KW-0677">Repeat</keyword>
<dbReference type="Pfam" id="PF00069">
    <property type="entry name" value="Pkinase"/>
    <property type="match status" value="1"/>
</dbReference>
<accession>A0ABP0TQ51</accession>
<dbReference type="InterPro" id="IPR032675">
    <property type="entry name" value="LRR_dom_sf"/>
</dbReference>
<proteinExistence type="predicted"/>
<dbReference type="Gene3D" id="1.10.510.10">
    <property type="entry name" value="Transferase(Phosphotransferase) domain 1"/>
    <property type="match status" value="1"/>
</dbReference>
<dbReference type="PANTHER" id="PTHR48006:SF34">
    <property type="entry name" value="OS08G0203700 PROTEIN"/>
    <property type="match status" value="1"/>
</dbReference>
<name>A0ABP0TQ51_9BRYO</name>
<dbReference type="Gene3D" id="3.30.200.20">
    <property type="entry name" value="Phosphorylase Kinase, domain 1"/>
    <property type="match status" value="1"/>
</dbReference>
<dbReference type="SUPFAM" id="SSF52058">
    <property type="entry name" value="L domain-like"/>
    <property type="match status" value="1"/>
</dbReference>
<evidence type="ECO:0000256" key="1">
    <source>
        <dbReference type="ARBA" id="ARBA00004370"/>
    </source>
</evidence>
<evidence type="ECO:0000256" key="4">
    <source>
        <dbReference type="ARBA" id="ARBA00022737"/>
    </source>
</evidence>
<feature type="domain" description="Protein kinase" evidence="8">
    <location>
        <begin position="289"/>
        <end position="569"/>
    </location>
</feature>